<protein>
    <recommendedName>
        <fullName evidence="2">Myb-like domain-containing protein</fullName>
    </recommendedName>
</protein>
<reference evidence="3 4" key="1">
    <citation type="submission" date="2024-05" db="EMBL/GenBank/DDBJ databases">
        <title>Genetic variation in Jamaican populations of the coffee berry borer (Hypothenemus hampei).</title>
        <authorList>
            <person name="Errbii M."/>
            <person name="Myrie A."/>
        </authorList>
    </citation>
    <scope>NUCLEOTIDE SEQUENCE [LARGE SCALE GENOMIC DNA]</scope>
    <source>
        <strain evidence="3">JA-Hopewell-2020-01-JO</strain>
        <tissue evidence="3">Whole body</tissue>
    </source>
</reference>
<dbReference type="InterPro" id="IPR044822">
    <property type="entry name" value="Myb_DNA-bind_4"/>
</dbReference>
<dbReference type="Pfam" id="PF13837">
    <property type="entry name" value="Myb_DNA-bind_4"/>
    <property type="match status" value="1"/>
</dbReference>
<evidence type="ECO:0000313" key="3">
    <source>
        <dbReference type="EMBL" id="KAL1506447.1"/>
    </source>
</evidence>
<organism evidence="3 4">
    <name type="scientific">Hypothenemus hampei</name>
    <name type="common">Coffee berry borer</name>
    <dbReference type="NCBI Taxonomy" id="57062"/>
    <lineage>
        <taxon>Eukaryota</taxon>
        <taxon>Metazoa</taxon>
        <taxon>Ecdysozoa</taxon>
        <taxon>Arthropoda</taxon>
        <taxon>Hexapoda</taxon>
        <taxon>Insecta</taxon>
        <taxon>Pterygota</taxon>
        <taxon>Neoptera</taxon>
        <taxon>Endopterygota</taxon>
        <taxon>Coleoptera</taxon>
        <taxon>Polyphaga</taxon>
        <taxon>Cucujiformia</taxon>
        <taxon>Curculionidae</taxon>
        <taxon>Scolytinae</taxon>
        <taxon>Hypothenemus</taxon>
    </lineage>
</organism>
<evidence type="ECO:0000259" key="2">
    <source>
        <dbReference type="PROSITE" id="PS50090"/>
    </source>
</evidence>
<gene>
    <name evidence="3" type="ORF">ABEB36_005812</name>
</gene>
<feature type="domain" description="Myb-like" evidence="2">
    <location>
        <begin position="100"/>
        <end position="160"/>
    </location>
</feature>
<dbReference type="Gene3D" id="1.10.10.60">
    <property type="entry name" value="Homeodomain-like"/>
    <property type="match status" value="1"/>
</dbReference>
<keyword evidence="1" id="KW-0175">Coiled coil</keyword>
<evidence type="ECO:0000256" key="1">
    <source>
        <dbReference type="SAM" id="Coils"/>
    </source>
</evidence>
<evidence type="ECO:0000313" key="4">
    <source>
        <dbReference type="Proteomes" id="UP001566132"/>
    </source>
</evidence>
<dbReference type="Proteomes" id="UP001566132">
    <property type="component" value="Unassembled WGS sequence"/>
</dbReference>
<feature type="coiled-coil region" evidence="1">
    <location>
        <begin position="227"/>
        <end position="258"/>
    </location>
</feature>
<dbReference type="PROSITE" id="PS50090">
    <property type="entry name" value="MYB_LIKE"/>
    <property type="match status" value="1"/>
</dbReference>
<sequence length="278" mass="32631">MNLFGNLKMHNLFLRINKNENLLQLELDLQMYEKFKASKPTVIEYVKTLIHNREIELGEKLEILEWSEDCINFDTIHIAELLSSEIASTSSTSETAPEIWNNNETKFLLDKYETYLNLIGPLKKFKTKKMMWKKISEDIESILNITKTALQCENRYKTIIKRKKKAIDNNKSTGRSRVEVPYESELSRIIAKDDSILPEILVGQNEMKKHKLYESSSENDENLTNIKRKKKKSINDLLLEMQEKKEESRERRHKEKLKAIKDLGNILLGKKPDDTEEI</sequence>
<comment type="caution">
    <text evidence="3">The sequence shown here is derived from an EMBL/GenBank/DDBJ whole genome shotgun (WGS) entry which is preliminary data.</text>
</comment>
<accession>A0ABD1EZI2</accession>
<dbReference type="AlphaFoldDB" id="A0ABD1EZI2"/>
<proteinExistence type="predicted"/>
<dbReference type="EMBL" id="JBDJPC010000004">
    <property type="protein sequence ID" value="KAL1506447.1"/>
    <property type="molecule type" value="Genomic_DNA"/>
</dbReference>
<name>A0ABD1EZI2_HYPHA</name>
<keyword evidence="4" id="KW-1185">Reference proteome</keyword>
<dbReference type="InterPro" id="IPR001005">
    <property type="entry name" value="SANT/Myb"/>
</dbReference>